<evidence type="ECO:0000313" key="2">
    <source>
        <dbReference type="EMBL" id="GAA1284513.1"/>
    </source>
</evidence>
<accession>A0ABP4HSC4</accession>
<name>A0ABP4HSC4_9ACTN</name>
<feature type="compositionally biased region" description="Polar residues" evidence="1">
    <location>
        <begin position="249"/>
        <end position="265"/>
    </location>
</feature>
<proteinExistence type="predicted"/>
<keyword evidence="3" id="KW-1185">Reference proteome</keyword>
<organism evidence="2 3">
    <name type="scientific">Streptomyces javensis</name>
    <dbReference type="NCBI Taxonomy" id="114698"/>
    <lineage>
        <taxon>Bacteria</taxon>
        <taxon>Bacillati</taxon>
        <taxon>Actinomycetota</taxon>
        <taxon>Actinomycetes</taxon>
        <taxon>Kitasatosporales</taxon>
        <taxon>Streptomycetaceae</taxon>
        <taxon>Streptomyces</taxon>
        <taxon>Streptomyces violaceusniger group</taxon>
    </lineage>
</organism>
<feature type="region of interest" description="Disordered" evidence="1">
    <location>
        <begin position="76"/>
        <end position="97"/>
    </location>
</feature>
<protein>
    <submittedName>
        <fullName evidence="2">Uncharacterized protein</fullName>
    </submittedName>
</protein>
<dbReference type="EMBL" id="BAAAIH010000032">
    <property type="protein sequence ID" value="GAA1284513.1"/>
    <property type="molecule type" value="Genomic_DNA"/>
</dbReference>
<evidence type="ECO:0000313" key="3">
    <source>
        <dbReference type="Proteomes" id="UP001500282"/>
    </source>
</evidence>
<gene>
    <name evidence="2" type="ORF">GCM10009579_52960</name>
</gene>
<evidence type="ECO:0000256" key="1">
    <source>
        <dbReference type="SAM" id="MobiDB-lite"/>
    </source>
</evidence>
<comment type="caution">
    <text evidence="2">The sequence shown here is derived from an EMBL/GenBank/DDBJ whole genome shotgun (WGS) entry which is preliminary data.</text>
</comment>
<sequence length="302" mass="31500">MCGACGERGAFDWARPWVSGAAARRAVAAAVGTVDRPGVRVAVGSGGWLVTGPTGATTACAGLVALVAAVRRWAPGAEPASPDRARPSGPLSVPAEEDRRRGVVLRVAPGGARSADAALEAPGTVAVVDSGATARAVIAALAAPRWSTRRYLERVEGVADAWARPAPALWPPPTGPDPCALAADTLVRLEWIRQSGRLSGDALAVRGPLGPAAWYDVEIRDGHVVRARTCRASHERSRRGSYERAIGATTASVSDARSLGDSSTSRPRRPAETQIVSWASADASRAVGRRLRWPRGEIPPRT</sequence>
<dbReference type="Proteomes" id="UP001500282">
    <property type="component" value="Unassembled WGS sequence"/>
</dbReference>
<feature type="region of interest" description="Disordered" evidence="1">
    <location>
        <begin position="236"/>
        <end position="302"/>
    </location>
</feature>
<reference evidence="3" key="1">
    <citation type="journal article" date="2019" name="Int. J. Syst. Evol. Microbiol.">
        <title>The Global Catalogue of Microorganisms (GCM) 10K type strain sequencing project: providing services to taxonomists for standard genome sequencing and annotation.</title>
        <authorList>
            <consortium name="The Broad Institute Genomics Platform"/>
            <consortium name="The Broad Institute Genome Sequencing Center for Infectious Disease"/>
            <person name="Wu L."/>
            <person name="Ma J."/>
        </authorList>
    </citation>
    <scope>NUCLEOTIDE SEQUENCE [LARGE SCALE GENOMIC DNA]</scope>
    <source>
        <strain evidence="3">JCM 11448</strain>
    </source>
</reference>